<evidence type="ECO:0000313" key="2">
    <source>
        <dbReference type="EMBL" id="GCC40130.1"/>
    </source>
</evidence>
<organism evidence="2 3">
    <name type="scientific">Chiloscyllium punctatum</name>
    <name type="common">Brownbanded bambooshark</name>
    <name type="synonym">Hemiscyllium punctatum</name>
    <dbReference type="NCBI Taxonomy" id="137246"/>
    <lineage>
        <taxon>Eukaryota</taxon>
        <taxon>Metazoa</taxon>
        <taxon>Chordata</taxon>
        <taxon>Craniata</taxon>
        <taxon>Vertebrata</taxon>
        <taxon>Chondrichthyes</taxon>
        <taxon>Elasmobranchii</taxon>
        <taxon>Galeomorphii</taxon>
        <taxon>Galeoidea</taxon>
        <taxon>Orectolobiformes</taxon>
        <taxon>Hemiscylliidae</taxon>
        <taxon>Chiloscyllium</taxon>
    </lineage>
</organism>
<comment type="caution">
    <text evidence="2">The sequence shown here is derived from an EMBL/GenBank/DDBJ whole genome shotgun (WGS) entry which is preliminary data.</text>
</comment>
<evidence type="ECO:0000313" key="3">
    <source>
        <dbReference type="Proteomes" id="UP000287033"/>
    </source>
</evidence>
<dbReference type="Proteomes" id="UP000287033">
    <property type="component" value="Unassembled WGS sequence"/>
</dbReference>
<evidence type="ECO:0000256" key="1">
    <source>
        <dbReference type="SAM" id="MobiDB-lite"/>
    </source>
</evidence>
<dbReference type="AlphaFoldDB" id="A0A401TBT9"/>
<gene>
    <name evidence="2" type="ORF">chiPu_0024161</name>
</gene>
<name>A0A401TBT9_CHIPU</name>
<feature type="region of interest" description="Disordered" evidence="1">
    <location>
        <begin position="25"/>
        <end position="74"/>
    </location>
</feature>
<dbReference type="EMBL" id="BEZZ01034030">
    <property type="protein sequence ID" value="GCC40130.1"/>
    <property type="molecule type" value="Genomic_DNA"/>
</dbReference>
<protein>
    <submittedName>
        <fullName evidence="2">Uncharacterized protein</fullName>
    </submittedName>
</protein>
<proteinExistence type="predicted"/>
<reference evidence="2 3" key="1">
    <citation type="journal article" date="2018" name="Nat. Ecol. Evol.">
        <title>Shark genomes provide insights into elasmobranch evolution and the origin of vertebrates.</title>
        <authorList>
            <person name="Hara Y"/>
            <person name="Yamaguchi K"/>
            <person name="Onimaru K"/>
            <person name="Kadota M"/>
            <person name="Koyanagi M"/>
            <person name="Keeley SD"/>
            <person name="Tatsumi K"/>
            <person name="Tanaka K"/>
            <person name="Motone F"/>
            <person name="Kageyama Y"/>
            <person name="Nozu R"/>
            <person name="Adachi N"/>
            <person name="Nishimura O"/>
            <person name="Nakagawa R"/>
            <person name="Tanegashima C"/>
            <person name="Kiyatake I"/>
            <person name="Matsumoto R"/>
            <person name="Murakumo K"/>
            <person name="Nishida K"/>
            <person name="Terakita A"/>
            <person name="Kuratani S"/>
            <person name="Sato K"/>
            <person name="Hyodo S Kuraku.S."/>
        </authorList>
    </citation>
    <scope>NUCLEOTIDE SEQUENCE [LARGE SCALE GENOMIC DNA]</scope>
</reference>
<sequence>MADGCQSNQRSGLARARPPAKWWPVARVTHPHPPGPGPSVIRDDARAKWRRPPPSHPPAPWWSAPEESRGSGWKGMSQALAELFMKLSDPPFPISPCDPRAPSTRQLPETVRLLFNGGNGHSHRRR</sequence>
<accession>A0A401TBT9</accession>
<keyword evidence="3" id="KW-1185">Reference proteome</keyword>